<evidence type="ECO:0000313" key="3">
    <source>
        <dbReference type="Proteomes" id="UP001501570"/>
    </source>
</evidence>
<gene>
    <name evidence="2" type="ORF">GCM10023322_41060</name>
</gene>
<proteinExistence type="predicted"/>
<organism evidence="2 3">
    <name type="scientific">Rugosimonospora acidiphila</name>
    <dbReference type="NCBI Taxonomy" id="556531"/>
    <lineage>
        <taxon>Bacteria</taxon>
        <taxon>Bacillati</taxon>
        <taxon>Actinomycetota</taxon>
        <taxon>Actinomycetes</taxon>
        <taxon>Micromonosporales</taxon>
        <taxon>Micromonosporaceae</taxon>
        <taxon>Rugosimonospora</taxon>
    </lineage>
</organism>
<feature type="region of interest" description="Disordered" evidence="1">
    <location>
        <begin position="1"/>
        <end position="35"/>
    </location>
</feature>
<accession>A0ABP9RZH2</accession>
<reference evidence="3" key="1">
    <citation type="journal article" date="2019" name="Int. J. Syst. Evol. Microbiol.">
        <title>The Global Catalogue of Microorganisms (GCM) 10K type strain sequencing project: providing services to taxonomists for standard genome sequencing and annotation.</title>
        <authorList>
            <consortium name="The Broad Institute Genomics Platform"/>
            <consortium name="The Broad Institute Genome Sequencing Center for Infectious Disease"/>
            <person name="Wu L."/>
            <person name="Ma J."/>
        </authorList>
    </citation>
    <scope>NUCLEOTIDE SEQUENCE [LARGE SCALE GENOMIC DNA]</scope>
    <source>
        <strain evidence="3">JCM 18304</strain>
    </source>
</reference>
<sequence length="96" mass="10252">MQVADPLTDQIPQSPLHAIPDNGDADGLGHDKTGTRRAHRFIADLRVHQVHDDRAASRAPTTPNRRGEFTVAAEPLGGGQHPMLLAALRPKGGRGP</sequence>
<keyword evidence="3" id="KW-1185">Reference proteome</keyword>
<evidence type="ECO:0000313" key="2">
    <source>
        <dbReference type="EMBL" id="GAA5189038.1"/>
    </source>
</evidence>
<dbReference type="EMBL" id="BAABJQ010000012">
    <property type="protein sequence ID" value="GAA5189038.1"/>
    <property type="molecule type" value="Genomic_DNA"/>
</dbReference>
<comment type="caution">
    <text evidence="2">The sequence shown here is derived from an EMBL/GenBank/DDBJ whole genome shotgun (WGS) entry which is preliminary data.</text>
</comment>
<dbReference type="Proteomes" id="UP001501570">
    <property type="component" value="Unassembled WGS sequence"/>
</dbReference>
<evidence type="ECO:0000256" key="1">
    <source>
        <dbReference type="SAM" id="MobiDB-lite"/>
    </source>
</evidence>
<name>A0ABP9RZH2_9ACTN</name>
<protein>
    <submittedName>
        <fullName evidence="2">Uncharacterized protein</fullName>
    </submittedName>
</protein>